<dbReference type="PANTHER" id="PTHR39324:SF1">
    <property type="entry name" value="CALCIUM DODECIN"/>
    <property type="match status" value="1"/>
</dbReference>
<dbReference type="EMBL" id="RJTM01000072">
    <property type="protein sequence ID" value="RNL87229.1"/>
    <property type="molecule type" value="Genomic_DNA"/>
</dbReference>
<dbReference type="Gene3D" id="3.30.1660.10">
    <property type="entry name" value="Flavin-binding protein dodecin"/>
    <property type="match status" value="1"/>
</dbReference>
<keyword evidence="2" id="KW-1185">Reference proteome</keyword>
<dbReference type="RefSeq" id="WP_123215963.1">
    <property type="nucleotide sequence ID" value="NZ_RJTM01000072.1"/>
</dbReference>
<proteinExistence type="predicted"/>
<protein>
    <submittedName>
        <fullName evidence="1">Dodecin domain-containing protein</fullName>
    </submittedName>
</protein>
<organism evidence="1 2">
    <name type="scientific">Sinomicrobium pectinilyticum</name>
    <dbReference type="NCBI Taxonomy" id="1084421"/>
    <lineage>
        <taxon>Bacteria</taxon>
        <taxon>Pseudomonadati</taxon>
        <taxon>Bacteroidota</taxon>
        <taxon>Flavobacteriia</taxon>
        <taxon>Flavobacteriales</taxon>
        <taxon>Flavobacteriaceae</taxon>
        <taxon>Sinomicrobium</taxon>
    </lineage>
</organism>
<comment type="caution">
    <text evidence="1">The sequence shown here is derived from an EMBL/GenBank/DDBJ whole genome shotgun (WGS) entry which is preliminary data.</text>
</comment>
<dbReference type="InterPro" id="IPR025543">
    <property type="entry name" value="Dodecin-like"/>
</dbReference>
<accession>A0A3N0EHS7</accession>
<gene>
    <name evidence="1" type="ORF">ED312_10485</name>
</gene>
<sequence>MKIIKVIEVIASSDRSFDDATENALKEAAKSVQNIKSIYIKEMKAKVENNKIASYGVNAKISFGVEDKQ</sequence>
<dbReference type="InterPro" id="IPR036694">
    <property type="entry name" value="Dodecin-like_sf"/>
</dbReference>
<name>A0A3N0EHS7_SINP1</name>
<dbReference type="SUPFAM" id="SSF89807">
    <property type="entry name" value="Dodecin-like"/>
    <property type="match status" value="1"/>
</dbReference>
<dbReference type="Pfam" id="PF07311">
    <property type="entry name" value="Dodecin"/>
    <property type="match status" value="1"/>
</dbReference>
<dbReference type="Proteomes" id="UP000267469">
    <property type="component" value="Unassembled WGS sequence"/>
</dbReference>
<dbReference type="InterPro" id="IPR009923">
    <property type="entry name" value="Dodecin"/>
</dbReference>
<evidence type="ECO:0000313" key="2">
    <source>
        <dbReference type="Proteomes" id="UP000267469"/>
    </source>
</evidence>
<dbReference type="AlphaFoldDB" id="A0A3N0EHS7"/>
<reference evidence="1 2" key="1">
    <citation type="submission" date="2018-10" db="EMBL/GenBank/DDBJ databases">
        <title>Sinomicrobium pectinilyticum sp. nov., a pectinase-producing bacterium isolated from alkaline and saline soil, and emended description of the genus Sinomicrobium.</title>
        <authorList>
            <person name="Cheng B."/>
            <person name="Li C."/>
            <person name="Lai Q."/>
            <person name="Du M."/>
            <person name="Shao Z."/>
            <person name="Xu P."/>
            <person name="Yang C."/>
        </authorList>
    </citation>
    <scope>NUCLEOTIDE SEQUENCE [LARGE SCALE GENOMIC DNA]</scope>
    <source>
        <strain evidence="1 2">5DNS001</strain>
    </source>
</reference>
<evidence type="ECO:0000313" key="1">
    <source>
        <dbReference type="EMBL" id="RNL87229.1"/>
    </source>
</evidence>
<dbReference type="PANTHER" id="PTHR39324">
    <property type="entry name" value="CALCIUM DODECIN"/>
    <property type="match status" value="1"/>
</dbReference>
<dbReference type="OrthoDB" id="1525133at2"/>